<sequence>MKELLQKALEIAMKAHEGQVDKVGLPYFLHVVAVSEMGKTLEQKIVGLLHDVIEDSSWTLNDLKKLGFPEEILDAIDRLTKRKNESIKDYLSRVKGSRLSLEVKLNDLSHNMDISRISNPAEKDFKRIEKYKSQKKELEEALSHGE</sequence>
<name>A0A1F5VXI4_9BACT</name>
<dbReference type="Gene3D" id="1.10.3210.10">
    <property type="entry name" value="Hypothetical protein af1432"/>
    <property type="match status" value="1"/>
</dbReference>
<dbReference type="SUPFAM" id="SSF109604">
    <property type="entry name" value="HD-domain/PDEase-like"/>
    <property type="match status" value="1"/>
</dbReference>
<gene>
    <name evidence="1" type="ORF">A2Y62_19365</name>
</gene>
<reference evidence="1 2" key="1">
    <citation type="journal article" date="2016" name="Nat. Commun.">
        <title>Thousands of microbial genomes shed light on interconnected biogeochemical processes in an aquifer system.</title>
        <authorList>
            <person name="Anantharaman K."/>
            <person name="Brown C.T."/>
            <person name="Hug L.A."/>
            <person name="Sharon I."/>
            <person name="Castelle C.J."/>
            <person name="Probst A.J."/>
            <person name="Thomas B.C."/>
            <person name="Singh A."/>
            <person name="Wilkins M.J."/>
            <person name="Karaoz U."/>
            <person name="Brodie E.L."/>
            <person name="Williams K.H."/>
            <person name="Hubbard S.S."/>
            <person name="Banfield J.F."/>
        </authorList>
    </citation>
    <scope>NUCLEOTIDE SEQUENCE [LARGE SCALE GENOMIC DNA]</scope>
</reference>
<comment type="caution">
    <text evidence="1">The sequence shown here is derived from an EMBL/GenBank/DDBJ whole genome shotgun (WGS) entry which is preliminary data.</text>
</comment>
<evidence type="ECO:0000313" key="1">
    <source>
        <dbReference type="EMBL" id="OGF68035.1"/>
    </source>
</evidence>
<dbReference type="EMBL" id="MFGW01000031">
    <property type="protein sequence ID" value="OGF68035.1"/>
    <property type="molecule type" value="Genomic_DNA"/>
</dbReference>
<organism evidence="1 2">
    <name type="scientific">Candidatus Fischerbacteria bacterium RBG_13_37_8</name>
    <dbReference type="NCBI Taxonomy" id="1817863"/>
    <lineage>
        <taxon>Bacteria</taxon>
        <taxon>Candidatus Fischeribacteriota</taxon>
    </lineage>
</organism>
<dbReference type="STRING" id="1817863.A2Y62_19365"/>
<protein>
    <recommendedName>
        <fullName evidence="3">GTP pyrophosphokinase</fullName>
    </recommendedName>
</protein>
<evidence type="ECO:0008006" key="3">
    <source>
        <dbReference type="Google" id="ProtNLM"/>
    </source>
</evidence>
<dbReference type="Proteomes" id="UP000178943">
    <property type="component" value="Unassembled WGS sequence"/>
</dbReference>
<proteinExistence type="predicted"/>
<dbReference type="AlphaFoldDB" id="A0A1F5VXI4"/>
<evidence type="ECO:0000313" key="2">
    <source>
        <dbReference type="Proteomes" id="UP000178943"/>
    </source>
</evidence>
<accession>A0A1F5VXI4</accession>